<accession>A0AAD3DCB8</accession>
<dbReference type="Pfam" id="PF20253">
    <property type="entry name" value="DUF6604"/>
    <property type="match status" value="1"/>
</dbReference>
<evidence type="ECO:0000313" key="4">
    <source>
        <dbReference type="Proteomes" id="UP001054902"/>
    </source>
</evidence>
<dbReference type="AlphaFoldDB" id="A0AAD3DCB8"/>
<name>A0AAD3DCB8_9STRA</name>
<dbReference type="Proteomes" id="UP001054902">
    <property type="component" value="Unassembled WGS sequence"/>
</dbReference>
<proteinExistence type="predicted"/>
<feature type="region of interest" description="Disordered" evidence="1">
    <location>
        <begin position="203"/>
        <end position="239"/>
    </location>
</feature>
<feature type="compositionally biased region" description="Acidic residues" evidence="1">
    <location>
        <begin position="204"/>
        <end position="218"/>
    </location>
</feature>
<feature type="compositionally biased region" description="Low complexity" evidence="1">
    <location>
        <begin position="28"/>
        <end position="41"/>
    </location>
</feature>
<dbReference type="EMBL" id="BLLK01000074">
    <property type="protein sequence ID" value="GFH61357.1"/>
    <property type="molecule type" value="Genomic_DNA"/>
</dbReference>
<protein>
    <recommendedName>
        <fullName evidence="2">DUF6604 domain-containing protein</fullName>
    </recommendedName>
</protein>
<keyword evidence="4" id="KW-1185">Reference proteome</keyword>
<evidence type="ECO:0000256" key="1">
    <source>
        <dbReference type="SAM" id="MobiDB-lite"/>
    </source>
</evidence>
<feature type="region of interest" description="Disordered" evidence="1">
    <location>
        <begin position="1"/>
        <end position="51"/>
    </location>
</feature>
<organism evidence="3 4">
    <name type="scientific">Chaetoceros tenuissimus</name>
    <dbReference type="NCBI Taxonomy" id="426638"/>
    <lineage>
        <taxon>Eukaryota</taxon>
        <taxon>Sar</taxon>
        <taxon>Stramenopiles</taxon>
        <taxon>Ochrophyta</taxon>
        <taxon>Bacillariophyta</taxon>
        <taxon>Coscinodiscophyceae</taxon>
        <taxon>Chaetocerotophycidae</taxon>
        <taxon>Chaetocerotales</taxon>
        <taxon>Chaetocerotaceae</taxon>
        <taxon>Chaetoceros</taxon>
    </lineage>
</organism>
<comment type="caution">
    <text evidence="3">The sequence shown here is derived from an EMBL/GenBank/DDBJ whole genome shotgun (WGS) entry which is preliminary data.</text>
</comment>
<evidence type="ECO:0000259" key="2">
    <source>
        <dbReference type="Pfam" id="PF20253"/>
    </source>
</evidence>
<dbReference type="InterPro" id="IPR046539">
    <property type="entry name" value="DUF6604"/>
</dbReference>
<reference evidence="3 4" key="1">
    <citation type="journal article" date="2021" name="Sci. Rep.">
        <title>The genome of the diatom Chaetoceros tenuissimus carries an ancient integrated fragment of an extant virus.</title>
        <authorList>
            <person name="Hongo Y."/>
            <person name="Kimura K."/>
            <person name="Takaki Y."/>
            <person name="Yoshida Y."/>
            <person name="Baba S."/>
            <person name="Kobayashi G."/>
            <person name="Nagasaki K."/>
            <person name="Hano T."/>
            <person name="Tomaru Y."/>
        </authorList>
    </citation>
    <scope>NUCLEOTIDE SEQUENCE [LARGE SCALE GENOMIC DNA]</scope>
    <source>
        <strain evidence="3 4">NIES-3715</strain>
    </source>
</reference>
<feature type="domain" description="DUF6604" evidence="2">
    <location>
        <begin position="92"/>
        <end position="312"/>
    </location>
</feature>
<evidence type="ECO:0000313" key="3">
    <source>
        <dbReference type="EMBL" id="GFH61357.1"/>
    </source>
</evidence>
<gene>
    <name evidence="3" type="ORF">CTEN210_17833</name>
</gene>
<feature type="compositionally biased region" description="Basic residues" evidence="1">
    <location>
        <begin position="1"/>
        <end position="21"/>
    </location>
</feature>
<sequence length="925" mass="105423">MPHGKKNKGGRTNNKKQRRGVAGHGKNANRNSSARTASSSTGNLPLTPENALKGVAPSYQQFLKNEEALHESYPTMYSRYKAATDRVFTYMKENSPESIHNNKMTVNSLMTIADWMEETNQPVDPAFLKDLKLAMRVRSRVARSIFGGGDAGHKHLLTVLVYVWGVTISLQRAPKSKGLDKEVQEKLSLEKAGIAASRNRFEALNDEDIDEEEDDEELFPSKRVPRPEPLPEPMSLDDLMRSDDRNDITLFLLSMDELMKAVSEQFIGVAKQVVANKKQQVPGTAIVEGLMEAAVGANMAIQQMQRLEMDFEIEHPHISTPYRMLSAFVLPEIIEHITKIAREHGEETCLEKDISLFLGDCLECHFRTKSDPENKSDEVVQDFCKRFKINSAGLTQIQDIFKGLQQISILEVPISNEVEMNKRLVAECRKVDPNYGSHRWIPQDMEFIGGDRAIHHTLRLLQSFGSVVKDTNANNKIIARKGFFGPSPWRSGRSRKIHNDLDELLMADILPQWFLLCRNGILGKAILPRQNEISALWVCMKNFFDNPTKPVSWSCVFAVHAMLTAILETDKVERDITDLSKHAFDMFFAQLDKVRDIKKKEPDSLESKNFGRNMATVEFLKNLSLPVFGDRAVWNPLSGGTIFSYLAIFGNVEAGCCLIDDRAQLRIILHLYHALRVNNIIRKGKIPFLDILYDAFKNSRAIWEGPLPKKGQFVERFWVSFGSSRGYAAEMANKSREMMQAASLNRQNPFGNYRSDRRQMRQIEPAELATSFRRICNRDFHDVVDKYHTPEQRQRNRGSDFYTFAVQMNDTLDAIEREQQLYALNLPACGVYLEQFVCSLSRVFQWDPILVSAQAQHSAMKDKRQGVAYMFAQYLLGALDFARDPLNCRFLEIPQGLASSEFMAAYFNRIDTSQILWFQAVQEED</sequence>